<gene>
    <name evidence="2" type="ORF">ELH98_08845</name>
</gene>
<accession>A0ABY1X7L1</accession>
<keyword evidence="1" id="KW-0472">Membrane</keyword>
<keyword evidence="3" id="KW-1185">Reference proteome</keyword>
<evidence type="ECO:0000256" key="1">
    <source>
        <dbReference type="SAM" id="Phobius"/>
    </source>
</evidence>
<dbReference type="Proteomes" id="UP000291659">
    <property type="component" value="Unassembled WGS sequence"/>
</dbReference>
<comment type="caution">
    <text evidence="2">The sequence shown here is derived from an EMBL/GenBank/DDBJ whole genome shotgun (WGS) entry which is preliminary data.</text>
</comment>
<keyword evidence="1" id="KW-1133">Transmembrane helix</keyword>
<feature type="transmembrane region" description="Helical" evidence="1">
    <location>
        <begin position="26"/>
        <end position="45"/>
    </location>
</feature>
<keyword evidence="1" id="KW-0812">Transmembrane</keyword>
<dbReference type="RefSeq" id="WP_130762911.1">
    <property type="nucleotide sequence ID" value="NZ_SILL01000001.1"/>
</dbReference>
<organism evidence="2 3">
    <name type="scientific">Rhizobium ruizarguesonis</name>
    <dbReference type="NCBI Taxonomy" id="2081791"/>
    <lineage>
        <taxon>Bacteria</taxon>
        <taxon>Pseudomonadati</taxon>
        <taxon>Pseudomonadota</taxon>
        <taxon>Alphaproteobacteria</taxon>
        <taxon>Hyphomicrobiales</taxon>
        <taxon>Rhizobiaceae</taxon>
        <taxon>Rhizobium/Agrobacterium group</taxon>
        <taxon>Rhizobium</taxon>
    </lineage>
</organism>
<evidence type="ECO:0000313" key="2">
    <source>
        <dbReference type="EMBL" id="TAX81165.1"/>
    </source>
</evidence>
<feature type="transmembrane region" description="Helical" evidence="1">
    <location>
        <begin position="89"/>
        <end position="112"/>
    </location>
</feature>
<evidence type="ECO:0000313" key="3">
    <source>
        <dbReference type="Proteomes" id="UP000291659"/>
    </source>
</evidence>
<name>A0ABY1X7L1_9HYPH</name>
<dbReference type="EMBL" id="SIOX01000001">
    <property type="protein sequence ID" value="TAX81165.1"/>
    <property type="molecule type" value="Genomic_DNA"/>
</dbReference>
<reference evidence="2 3" key="1">
    <citation type="submission" date="2019-02" db="EMBL/GenBank/DDBJ databases">
        <title>The genomic architecture of introgression among sibling species of bacteria.</title>
        <authorList>
            <person name="Cavassim M.I.A."/>
            <person name="Moeskjaer S."/>
            <person name="Moslemi C."/>
            <person name="Fields B."/>
            <person name="Bachmann A."/>
            <person name="Vilhjalmsson B."/>
            <person name="Schierup M.H."/>
            <person name="Young J.P.W."/>
            <person name="Andersen S.U."/>
        </authorList>
    </citation>
    <scope>NUCLEOTIDE SEQUENCE [LARGE SCALE GENOMIC DNA]</scope>
    <source>
        <strain evidence="2 3">SM141A</strain>
    </source>
</reference>
<protein>
    <submittedName>
        <fullName evidence="2">Uncharacterized protein</fullName>
    </submittedName>
</protein>
<sequence length="307" mass="34399">MIKAYLIATASIAALLFIFDHWSEVLLVRIVGILFSLLFLTRMFSQSFEFGINRKVFGKDENKIFMPDMNLRKAVGLFRGFAEMGEDRFIFVLTHYGTVIAIAGIVSGRWWWLTISALLFSFTSVHAVRVAWPGFTLVLGRSEDKNFHKLFKHVVFATRPFNTTTMVDFPEDLEQDLSTILNNRIQNLVVSWEAAVEVYATLAKVIIVDLDDLEDAVKTELQLIDQKQFWYKTIIFSSDSVNGSLAEVSLRTAPADAGALVTSDIGTVRRAVKSVRKSCAVPLSRENPVSMHAIGRTRSLAAATNPI</sequence>
<proteinExistence type="predicted"/>